<dbReference type="InterPro" id="IPR007612">
    <property type="entry name" value="LOR"/>
</dbReference>
<name>A0AAV3P3U8_LITER</name>
<keyword evidence="3" id="KW-1185">Reference proteome</keyword>
<dbReference type="SUPFAM" id="SSF54518">
    <property type="entry name" value="Tubby C-terminal domain-like"/>
    <property type="match status" value="1"/>
</dbReference>
<proteinExistence type="inferred from homology"/>
<dbReference type="Proteomes" id="UP001454036">
    <property type="component" value="Unassembled WGS sequence"/>
</dbReference>
<dbReference type="AlphaFoldDB" id="A0AAV3P3U8"/>
<reference evidence="2 3" key="1">
    <citation type="submission" date="2024-01" db="EMBL/GenBank/DDBJ databases">
        <title>The complete chloroplast genome sequence of Lithospermum erythrorhizon: insights into the phylogenetic relationship among Boraginaceae species and the maternal lineages of purple gromwells.</title>
        <authorList>
            <person name="Okada T."/>
            <person name="Watanabe K."/>
        </authorList>
    </citation>
    <scope>NUCLEOTIDE SEQUENCE [LARGE SCALE GENOMIC DNA]</scope>
</reference>
<dbReference type="InterPro" id="IPR025659">
    <property type="entry name" value="Tubby-like_C"/>
</dbReference>
<dbReference type="InterPro" id="IPR038595">
    <property type="entry name" value="LOR_sf"/>
</dbReference>
<sequence length="212" mass="23863">MYKSIHMANQGNMKMAMVAPQIAIVSPLFCVSYPVELNVVRKMVTLRDSNFAVVDVNGNVIFKLKGKYLSLHDRRVLLDATGLPILSLRQKMFSLHSRWEVFRGDSSDSRNLIFSARKSSLIQFRTELNVFLAKNKSEHLYDFKVIGSWLEKSCVIFSGDSTIIGQMHRKHTVESVALGKDTFSVTVNPGIDYAFVVALVAILNEIHESGHD</sequence>
<dbReference type="Gene3D" id="2.40.160.200">
    <property type="entry name" value="LURP1-related"/>
    <property type="match status" value="1"/>
</dbReference>
<dbReference type="Pfam" id="PF04525">
    <property type="entry name" value="LOR"/>
    <property type="match status" value="1"/>
</dbReference>
<accession>A0AAV3P3U8</accession>
<evidence type="ECO:0000313" key="3">
    <source>
        <dbReference type="Proteomes" id="UP001454036"/>
    </source>
</evidence>
<comment type="similarity">
    <text evidence="1">Belongs to the LOR family.</text>
</comment>
<organism evidence="2 3">
    <name type="scientific">Lithospermum erythrorhizon</name>
    <name type="common">Purple gromwell</name>
    <name type="synonym">Lithospermum officinale var. erythrorhizon</name>
    <dbReference type="NCBI Taxonomy" id="34254"/>
    <lineage>
        <taxon>Eukaryota</taxon>
        <taxon>Viridiplantae</taxon>
        <taxon>Streptophyta</taxon>
        <taxon>Embryophyta</taxon>
        <taxon>Tracheophyta</taxon>
        <taxon>Spermatophyta</taxon>
        <taxon>Magnoliopsida</taxon>
        <taxon>eudicotyledons</taxon>
        <taxon>Gunneridae</taxon>
        <taxon>Pentapetalae</taxon>
        <taxon>asterids</taxon>
        <taxon>lamiids</taxon>
        <taxon>Boraginales</taxon>
        <taxon>Boraginaceae</taxon>
        <taxon>Boraginoideae</taxon>
        <taxon>Lithospermeae</taxon>
        <taxon>Lithospermum</taxon>
    </lineage>
</organism>
<dbReference type="PANTHER" id="PTHR31087:SF58">
    <property type="entry name" value="OS07G0230700 PROTEIN"/>
    <property type="match status" value="1"/>
</dbReference>
<comment type="caution">
    <text evidence="2">The sequence shown here is derived from an EMBL/GenBank/DDBJ whole genome shotgun (WGS) entry which is preliminary data.</text>
</comment>
<evidence type="ECO:0000256" key="1">
    <source>
        <dbReference type="ARBA" id="ARBA00005437"/>
    </source>
</evidence>
<dbReference type="PANTHER" id="PTHR31087">
    <property type="match status" value="1"/>
</dbReference>
<dbReference type="EMBL" id="BAABME010000831">
    <property type="protein sequence ID" value="GAA0145787.1"/>
    <property type="molecule type" value="Genomic_DNA"/>
</dbReference>
<protein>
    <submittedName>
        <fullName evidence="2">Uncharacterized protein</fullName>
    </submittedName>
</protein>
<gene>
    <name evidence="2" type="ORF">LIER_05899</name>
</gene>
<evidence type="ECO:0000313" key="2">
    <source>
        <dbReference type="EMBL" id="GAA0145787.1"/>
    </source>
</evidence>